<name>A0A1C5JVA8_9ACTN</name>
<dbReference type="Proteomes" id="UP000198221">
    <property type="component" value="Chromosome I"/>
</dbReference>
<protein>
    <submittedName>
        <fullName evidence="1">Uncharacterized conserved protein, DUF2267 family</fullName>
    </submittedName>
</protein>
<gene>
    <name evidence="1" type="ORF">GA0070613_5552</name>
</gene>
<reference evidence="2" key="1">
    <citation type="submission" date="2016-06" db="EMBL/GenBank/DDBJ databases">
        <authorList>
            <person name="Varghese N."/>
            <person name="Submissions Spin"/>
        </authorList>
    </citation>
    <scope>NUCLEOTIDE SEQUENCE [LARGE SCALE GENOMIC DNA]</scope>
    <source>
        <strain evidence="2">DSM 43819</strain>
    </source>
</reference>
<organism evidence="1 2">
    <name type="scientific">Micromonospora inositola</name>
    <dbReference type="NCBI Taxonomy" id="47865"/>
    <lineage>
        <taxon>Bacteria</taxon>
        <taxon>Bacillati</taxon>
        <taxon>Actinomycetota</taxon>
        <taxon>Actinomycetes</taxon>
        <taxon>Micromonosporales</taxon>
        <taxon>Micromonosporaceae</taxon>
        <taxon>Micromonospora</taxon>
    </lineage>
</organism>
<dbReference type="AlphaFoldDB" id="A0A1C5JVA8"/>
<keyword evidence="2" id="KW-1185">Reference proteome</keyword>
<evidence type="ECO:0000313" key="2">
    <source>
        <dbReference type="Proteomes" id="UP000198221"/>
    </source>
</evidence>
<dbReference type="Gene3D" id="1.10.490.110">
    <property type="entry name" value="Uncharacterized conserved protein DUF2267"/>
    <property type="match status" value="1"/>
</dbReference>
<dbReference type="Pfam" id="PF10025">
    <property type="entry name" value="DUF2267"/>
    <property type="match status" value="1"/>
</dbReference>
<dbReference type="RefSeq" id="WP_089014891.1">
    <property type="nucleotide sequence ID" value="NZ_LT607754.1"/>
</dbReference>
<dbReference type="InterPro" id="IPR018727">
    <property type="entry name" value="DUF2267"/>
</dbReference>
<sequence length="132" mass="13767">MRFPRFVEAVSRRSELPTEQAATIARATLQTLAERVTGDEADDLAAQLPDELSGYLAAPAGDGGPTGGAVEFVYRVADRAGVDPAVAEVGARAVLATLREAVTVGEFSDLVAQLPKGFDAMVDPIPRPPYGG</sequence>
<accession>A0A1C5JVA8</accession>
<dbReference type="InterPro" id="IPR038282">
    <property type="entry name" value="DUF2267_sf"/>
</dbReference>
<proteinExistence type="predicted"/>
<evidence type="ECO:0000313" key="1">
    <source>
        <dbReference type="EMBL" id="SCG74520.1"/>
    </source>
</evidence>
<dbReference type="EMBL" id="LT607754">
    <property type="protein sequence ID" value="SCG74520.1"/>
    <property type="molecule type" value="Genomic_DNA"/>
</dbReference>
<dbReference type="OrthoDB" id="952780at2"/>